<sequence>MAEINYIREETNKKGRSYSSVAKQMNRDRRTIKKYSEMEDFNPEEQPVQIRTARVMDPVKPIIDQWLLEDMGKKKKFRRTAKRIYDLLVTECVLQDKSEEECKDKYISLPAFNLVRNARTVPFRRLYRCA</sequence>
<comment type="caution">
    <text evidence="2">The sequence shown here is derived from an EMBL/GenBank/DDBJ whole genome shotgun (WGS) entry which is preliminary data.</text>
</comment>
<evidence type="ECO:0000313" key="3">
    <source>
        <dbReference type="Proteomes" id="UP000284219"/>
    </source>
</evidence>
<dbReference type="RefSeq" id="WP_425452692.1">
    <property type="nucleotide sequence ID" value="NZ_MCHY01000001.1"/>
</dbReference>
<organism evidence="2 3">
    <name type="scientific">Ammoniphilus oxalaticus</name>
    <dbReference type="NCBI Taxonomy" id="66863"/>
    <lineage>
        <taxon>Bacteria</taxon>
        <taxon>Bacillati</taxon>
        <taxon>Bacillota</taxon>
        <taxon>Bacilli</taxon>
        <taxon>Bacillales</taxon>
        <taxon>Paenibacillaceae</taxon>
        <taxon>Aneurinibacillus group</taxon>
        <taxon>Ammoniphilus</taxon>
    </lineage>
</organism>
<gene>
    <name evidence="2" type="ORF">BEP19_00510</name>
</gene>
<feature type="domain" description="HTH IS21-type" evidence="1">
    <location>
        <begin position="3"/>
        <end position="67"/>
    </location>
</feature>
<dbReference type="AlphaFoldDB" id="A0A419SRC6"/>
<proteinExistence type="predicted"/>
<reference evidence="2 3" key="1">
    <citation type="submission" date="2016-08" db="EMBL/GenBank/DDBJ databases">
        <title>Novel Firmicute Genomes.</title>
        <authorList>
            <person name="Poppleton D.I."/>
            <person name="Gribaldo S."/>
        </authorList>
    </citation>
    <scope>NUCLEOTIDE SEQUENCE [LARGE SCALE GENOMIC DNA]</scope>
    <source>
        <strain evidence="2 3">RAOx-1</strain>
    </source>
</reference>
<evidence type="ECO:0000313" key="2">
    <source>
        <dbReference type="EMBL" id="RKD27088.1"/>
    </source>
</evidence>
<protein>
    <recommendedName>
        <fullName evidence="1">HTH IS21-type domain-containing protein</fullName>
    </recommendedName>
</protein>
<accession>A0A419SRC6</accession>
<keyword evidence="3" id="KW-1185">Reference proteome</keyword>
<dbReference type="Proteomes" id="UP000284219">
    <property type="component" value="Unassembled WGS sequence"/>
</dbReference>
<dbReference type="EMBL" id="MCHY01000001">
    <property type="protein sequence ID" value="RKD27088.1"/>
    <property type="molecule type" value="Genomic_DNA"/>
</dbReference>
<dbReference type="InterPro" id="IPR017894">
    <property type="entry name" value="HTH_IS21_transposase_type"/>
</dbReference>
<name>A0A419SRC6_9BACL</name>
<evidence type="ECO:0000259" key="1">
    <source>
        <dbReference type="PROSITE" id="PS50531"/>
    </source>
</evidence>
<dbReference type="PROSITE" id="PS50531">
    <property type="entry name" value="HTH_IS21"/>
    <property type="match status" value="1"/>
</dbReference>